<keyword evidence="8" id="KW-1185">Reference proteome</keyword>
<evidence type="ECO:0000313" key="8">
    <source>
        <dbReference type="Proteomes" id="UP000030143"/>
    </source>
</evidence>
<feature type="transmembrane region" description="Helical" evidence="6">
    <location>
        <begin position="382"/>
        <end position="402"/>
    </location>
</feature>
<evidence type="ECO:0000256" key="1">
    <source>
        <dbReference type="ARBA" id="ARBA00004141"/>
    </source>
</evidence>
<feature type="transmembrane region" description="Helical" evidence="6">
    <location>
        <begin position="195"/>
        <end position="216"/>
    </location>
</feature>
<comment type="subcellular location">
    <subcellularLocation>
        <location evidence="1">Membrane</location>
        <topology evidence="1">Multi-pass membrane protein</topology>
    </subcellularLocation>
</comment>
<sequence>MTEKQSIESDPAANKTQMDANVAEDAEELEHLGIAPSEMKRSFNLWSLVFLSACSSVTWEAISSTIAQALRSGGSSSLVWGYVASAAGAILIVLCHAEYASMIPTAGGQYHYASELSPPKIRRVYAWFAGWITMIGWILSCVAGIFAMATQYQAWAILFAPGYVFERWHTTMITIGLTTFFSAVSLFEIKHLPKLMYIGFLTHVAGYLTTMIWLLVHVEEKNSAKIVFTDFNNQSGWESSGVSWSIGLLSSAIGFVNWDSSIHMAEEMKHVSRDLPRAILANVAVSGIMTFPWIISIAFCITDISGVLSGPVGSMSPMSQLFYNISGGNRAATIGLTCFLPIIGIVSAGPGMISATSRTVWAFSRDGGLPRMFSKVGNRTKVPTNAVILTWALICAVSLINIGNTTALYGISSGCTVALVISYAFPLLMNVLYGFKYCEVPRGHGRFTLGRLHRPVAVAALAWCIYIITFMCFPTYYPVQVASMNWASAVVGGGMLIAVCLWFVYGRTGYVGAMRILESHH</sequence>
<dbReference type="GO" id="GO:0016020">
    <property type="term" value="C:membrane"/>
    <property type="evidence" value="ECO:0007669"/>
    <property type="project" value="UniProtKB-SubCell"/>
</dbReference>
<feature type="transmembrane region" description="Helical" evidence="6">
    <location>
        <begin position="456"/>
        <end position="477"/>
    </location>
</feature>
<evidence type="ECO:0000256" key="6">
    <source>
        <dbReference type="SAM" id="Phobius"/>
    </source>
</evidence>
<accession>A0A0A2J921</accession>
<feature type="transmembrane region" description="Helical" evidence="6">
    <location>
        <begin position="241"/>
        <end position="258"/>
    </location>
</feature>
<dbReference type="HOGENOM" id="CLU_004495_6_2_1"/>
<name>A0A0A2J921_PENEN</name>
<dbReference type="VEuPathDB" id="FungiDB:PEXP_073630"/>
<dbReference type="RefSeq" id="XP_016597540.1">
    <property type="nucleotide sequence ID" value="XM_016740368.1"/>
</dbReference>
<keyword evidence="3 6" id="KW-0812">Transmembrane</keyword>
<gene>
    <name evidence="7" type="ORF">PEX2_030930</name>
</gene>
<comment type="caution">
    <text evidence="7">The sequence shown here is derived from an EMBL/GenBank/DDBJ whole genome shotgun (WGS) entry which is preliminary data.</text>
</comment>
<dbReference type="PANTHER" id="PTHR45649">
    <property type="entry name" value="AMINO-ACID PERMEASE BAT1"/>
    <property type="match status" value="1"/>
</dbReference>
<feature type="transmembrane region" description="Helical" evidence="6">
    <location>
        <begin position="408"/>
        <end position="435"/>
    </location>
</feature>
<feature type="transmembrane region" description="Helical" evidence="6">
    <location>
        <begin position="279"/>
        <end position="312"/>
    </location>
</feature>
<dbReference type="PANTHER" id="PTHR45649:SF14">
    <property type="entry name" value="GABA PERMEASE"/>
    <property type="match status" value="1"/>
</dbReference>
<feature type="transmembrane region" description="Helical" evidence="6">
    <location>
        <begin position="332"/>
        <end position="361"/>
    </location>
</feature>
<feature type="transmembrane region" description="Helical" evidence="6">
    <location>
        <begin position="483"/>
        <end position="505"/>
    </location>
</feature>
<dbReference type="Gene3D" id="1.20.1740.10">
    <property type="entry name" value="Amino acid/polyamine transporter I"/>
    <property type="match status" value="1"/>
</dbReference>
<dbReference type="InterPro" id="IPR002293">
    <property type="entry name" value="AA/rel_permease1"/>
</dbReference>
<dbReference type="Pfam" id="PF13520">
    <property type="entry name" value="AA_permease_2"/>
    <property type="match status" value="1"/>
</dbReference>
<dbReference type="STRING" id="27334.A0A0A2J921"/>
<dbReference type="Proteomes" id="UP000030143">
    <property type="component" value="Unassembled WGS sequence"/>
</dbReference>
<protein>
    <submittedName>
        <fullName evidence="7">Amino acid/polyamine transporter I</fullName>
    </submittedName>
</protein>
<feature type="transmembrane region" description="Helical" evidence="6">
    <location>
        <begin position="124"/>
        <end position="148"/>
    </location>
</feature>
<evidence type="ECO:0000256" key="4">
    <source>
        <dbReference type="ARBA" id="ARBA00022989"/>
    </source>
</evidence>
<dbReference type="PhylomeDB" id="A0A0A2J921"/>
<dbReference type="OrthoDB" id="2417308at2759"/>
<feature type="transmembrane region" description="Helical" evidence="6">
    <location>
        <begin position="45"/>
        <end position="67"/>
    </location>
</feature>
<evidence type="ECO:0000313" key="7">
    <source>
        <dbReference type="EMBL" id="KGO55389.1"/>
    </source>
</evidence>
<feature type="transmembrane region" description="Helical" evidence="6">
    <location>
        <begin position="168"/>
        <end position="188"/>
    </location>
</feature>
<reference evidence="7 8" key="1">
    <citation type="journal article" date="2015" name="Mol. Plant Microbe Interact.">
        <title>Genome, transcriptome, and functional analyses of Penicillium expansum provide new insights into secondary metabolism and pathogenicity.</title>
        <authorList>
            <person name="Ballester A.R."/>
            <person name="Marcet-Houben M."/>
            <person name="Levin E."/>
            <person name="Sela N."/>
            <person name="Selma-Lazaro C."/>
            <person name="Carmona L."/>
            <person name="Wisniewski M."/>
            <person name="Droby S."/>
            <person name="Gonzalez-Candelas L."/>
            <person name="Gabaldon T."/>
        </authorList>
    </citation>
    <scope>NUCLEOTIDE SEQUENCE [LARGE SCALE GENOMIC DNA]</scope>
    <source>
        <strain evidence="7 8">MD-8</strain>
    </source>
</reference>
<evidence type="ECO:0000256" key="3">
    <source>
        <dbReference type="ARBA" id="ARBA00022692"/>
    </source>
</evidence>
<organism evidence="7 8">
    <name type="scientific">Penicillium expansum</name>
    <name type="common">Blue mold rot fungus</name>
    <dbReference type="NCBI Taxonomy" id="27334"/>
    <lineage>
        <taxon>Eukaryota</taxon>
        <taxon>Fungi</taxon>
        <taxon>Dikarya</taxon>
        <taxon>Ascomycota</taxon>
        <taxon>Pezizomycotina</taxon>
        <taxon>Eurotiomycetes</taxon>
        <taxon>Eurotiomycetidae</taxon>
        <taxon>Eurotiales</taxon>
        <taxon>Aspergillaceae</taxon>
        <taxon>Penicillium</taxon>
    </lineage>
</organism>
<keyword evidence="2" id="KW-0813">Transport</keyword>
<dbReference type="EMBL" id="JQFZ01000195">
    <property type="protein sequence ID" value="KGO55389.1"/>
    <property type="molecule type" value="Genomic_DNA"/>
</dbReference>
<keyword evidence="5 6" id="KW-0472">Membrane</keyword>
<keyword evidence="4 6" id="KW-1133">Transmembrane helix</keyword>
<evidence type="ECO:0000256" key="2">
    <source>
        <dbReference type="ARBA" id="ARBA00022448"/>
    </source>
</evidence>
<dbReference type="GeneID" id="27675787"/>
<proteinExistence type="predicted"/>
<evidence type="ECO:0000256" key="5">
    <source>
        <dbReference type="ARBA" id="ARBA00023136"/>
    </source>
</evidence>
<dbReference type="PIRSF" id="PIRSF006060">
    <property type="entry name" value="AA_transporter"/>
    <property type="match status" value="1"/>
</dbReference>
<dbReference type="GO" id="GO:0022857">
    <property type="term" value="F:transmembrane transporter activity"/>
    <property type="evidence" value="ECO:0007669"/>
    <property type="project" value="InterPro"/>
</dbReference>
<dbReference type="AlphaFoldDB" id="A0A0A2J921"/>
<feature type="transmembrane region" description="Helical" evidence="6">
    <location>
        <begin position="79"/>
        <end position="103"/>
    </location>
</feature>